<dbReference type="Proteomes" id="UP000234323">
    <property type="component" value="Unassembled WGS sequence"/>
</dbReference>
<sequence length="139" mass="15203">MSCSQDSGEMNEINEYQQDEESQETRETSSFFTRSRASSISDISGESASLSSITSKKRSWYNGPGPGGSSKKSFIWKYFSEGANPIGPGKVMTCNLNNSEGQPCQRTYTAFGSTSNTIQHLASVHGIVEQGKIHIKVVY</sequence>
<evidence type="ECO:0000256" key="1">
    <source>
        <dbReference type="SAM" id="MobiDB-lite"/>
    </source>
</evidence>
<evidence type="ECO:0000313" key="3">
    <source>
        <dbReference type="Proteomes" id="UP000234323"/>
    </source>
</evidence>
<feature type="compositionally biased region" description="Low complexity" evidence="1">
    <location>
        <begin position="28"/>
        <end position="54"/>
    </location>
</feature>
<evidence type="ECO:0008006" key="4">
    <source>
        <dbReference type="Google" id="ProtNLM"/>
    </source>
</evidence>
<evidence type="ECO:0000313" key="2">
    <source>
        <dbReference type="EMBL" id="PKY50193.1"/>
    </source>
</evidence>
<proteinExistence type="predicted"/>
<reference evidence="2 3" key="1">
    <citation type="submission" date="2015-10" db="EMBL/GenBank/DDBJ databases">
        <title>Genome analyses suggest a sexual origin of heterokaryosis in a supposedly ancient asexual fungus.</title>
        <authorList>
            <person name="Ropars J."/>
            <person name="Sedzielewska K."/>
            <person name="Noel J."/>
            <person name="Charron P."/>
            <person name="Farinelli L."/>
            <person name="Marton T."/>
            <person name="Kruger M."/>
            <person name="Pelin A."/>
            <person name="Brachmann A."/>
            <person name="Corradi N."/>
        </authorList>
    </citation>
    <scope>NUCLEOTIDE SEQUENCE [LARGE SCALE GENOMIC DNA]</scope>
    <source>
        <strain evidence="2 3">A4</strain>
    </source>
</reference>
<name>A0A2I1GU67_9GLOM</name>
<comment type="caution">
    <text evidence="2">The sequence shown here is derived from an EMBL/GenBank/DDBJ whole genome shotgun (WGS) entry which is preliminary data.</text>
</comment>
<feature type="region of interest" description="Disordered" evidence="1">
    <location>
        <begin position="1"/>
        <end position="69"/>
    </location>
</feature>
<organism evidence="2 3">
    <name type="scientific">Rhizophagus irregularis</name>
    <dbReference type="NCBI Taxonomy" id="588596"/>
    <lineage>
        <taxon>Eukaryota</taxon>
        <taxon>Fungi</taxon>
        <taxon>Fungi incertae sedis</taxon>
        <taxon>Mucoromycota</taxon>
        <taxon>Glomeromycotina</taxon>
        <taxon>Glomeromycetes</taxon>
        <taxon>Glomerales</taxon>
        <taxon>Glomeraceae</taxon>
        <taxon>Rhizophagus</taxon>
    </lineage>
</organism>
<dbReference type="AlphaFoldDB" id="A0A2I1GU67"/>
<accession>A0A2I1GU67</accession>
<protein>
    <recommendedName>
        <fullName evidence="4">BED-type domain-containing protein</fullName>
    </recommendedName>
</protein>
<dbReference type="EMBL" id="LLXI01000838">
    <property type="protein sequence ID" value="PKY50193.1"/>
    <property type="molecule type" value="Genomic_DNA"/>
</dbReference>
<gene>
    <name evidence="2" type="ORF">RhiirA4_423548</name>
</gene>
<keyword evidence="3" id="KW-1185">Reference proteome</keyword>